<protein>
    <recommendedName>
        <fullName evidence="3">Transposase</fullName>
    </recommendedName>
</protein>
<gene>
    <name evidence="1" type="ORF">Sdagh_49720</name>
</gene>
<comment type="caution">
    <text evidence="1">The sequence shown here is derived from an EMBL/GenBank/DDBJ whole genome shotgun (WGS) entry which is preliminary data.</text>
</comment>
<evidence type="ECO:0000313" key="2">
    <source>
        <dbReference type="Proteomes" id="UP001052655"/>
    </source>
</evidence>
<accession>A0ABQ3Q7L4</accession>
<evidence type="ECO:0008006" key="3">
    <source>
        <dbReference type="Google" id="ProtNLM"/>
    </source>
</evidence>
<organism evidence="1 2">
    <name type="scientific">Streptomyces daghestanicus</name>
    <dbReference type="NCBI Taxonomy" id="66885"/>
    <lineage>
        <taxon>Bacteria</taxon>
        <taxon>Bacillati</taxon>
        <taxon>Actinomycetota</taxon>
        <taxon>Actinomycetes</taxon>
        <taxon>Kitasatosporales</taxon>
        <taxon>Streptomycetaceae</taxon>
        <taxon>Streptomyces</taxon>
    </lineage>
</organism>
<keyword evidence="2" id="KW-1185">Reference proteome</keyword>
<name>A0ABQ3Q7L4_9ACTN</name>
<dbReference type="RefSeq" id="WP_190078679.1">
    <property type="nucleotide sequence ID" value="NZ_BMTC01000055.1"/>
</dbReference>
<dbReference type="Proteomes" id="UP001052655">
    <property type="component" value="Unassembled WGS sequence"/>
</dbReference>
<proteinExistence type="predicted"/>
<evidence type="ECO:0000313" key="1">
    <source>
        <dbReference type="EMBL" id="GHI33242.1"/>
    </source>
</evidence>
<sequence length="105" mass="11637">MARFASSGLVMPPEAVPQMLADRLTERLAETRGDALVDQPFPWLTRRGLVQRHRTLDIEGGVEVVPASAEATPTSADCRPTGLLATPGLQNEVKENRYPRVHHRR</sequence>
<dbReference type="EMBL" id="BNDX01000013">
    <property type="protein sequence ID" value="GHI33242.1"/>
    <property type="molecule type" value="Genomic_DNA"/>
</dbReference>
<reference evidence="1" key="1">
    <citation type="submission" date="2024-05" db="EMBL/GenBank/DDBJ databases">
        <title>Whole genome shotgun sequence of Streptomyces daghestanicus NBRC 12762.</title>
        <authorList>
            <person name="Komaki H."/>
            <person name="Tamura T."/>
        </authorList>
    </citation>
    <scope>NUCLEOTIDE SEQUENCE</scope>
    <source>
        <strain evidence="1">NBRC 12762</strain>
    </source>
</reference>